<dbReference type="EC" id="3.5.2.6" evidence="3 6"/>
<sequence>MERRDFLGGLAALAGTAVLMPRAQAQENRGGGSPAVPAATWLAIENESRGRLGVAVLDTATGVLQGHRLDERFPMCSTFKWVLGAHVLHRVDQGLERLDRRIVYGPEALVPWSPVTERHVGTGMTVGQLCEATITLSDNAAANLLLATLGGPQGLTRYIRSQGDTVTRLDRTEPQLNEARPGDPRDTTSPRAMAQLLRTVVLGEGLSRSGRAQLVRWLQDCKTNGQRLGAHVPAGWALGSKTGSGARGATNDVGIYWPADRPPVVVAAYLAETQASDAARNAALARVAQQVTRAYTAGK</sequence>
<reference evidence="10 12" key="2">
    <citation type="submission" date="2019-03" db="EMBL/GenBank/DDBJ databases">
        <title>Genomic Encyclopedia of Type Strains, Phase IV (KMG-IV): sequencing the most valuable type-strain genomes for metagenomic binning, comparative biology and taxonomic classification.</title>
        <authorList>
            <person name="Goeker M."/>
        </authorList>
    </citation>
    <scope>NUCLEOTIDE SEQUENCE [LARGE SCALE GENOMIC DNA]</scope>
    <source>
        <strain evidence="10 12">DSM 15264</strain>
    </source>
</reference>
<dbReference type="PROSITE" id="PS00146">
    <property type="entry name" value="BETA_LACTAMASE_A"/>
    <property type="match status" value="1"/>
</dbReference>
<dbReference type="InterPro" id="IPR045155">
    <property type="entry name" value="Beta-lactam_cat"/>
</dbReference>
<feature type="region of interest" description="Disordered" evidence="7">
    <location>
        <begin position="167"/>
        <end position="189"/>
    </location>
</feature>
<dbReference type="PROSITE" id="PS51318">
    <property type="entry name" value="TAT"/>
    <property type="match status" value="1"/>
</dbReference>
<dbReference type="Gene3D" id="3.40.710.10">
    <property type="entry name" value="DD-peptidase/beta-lactamase superfamily"/>
    <property type="match status" value="1"/>
</dbReference>
<evidence type="ECO:0000256" key="4">
    <source>
        <dbReference type="ARBA" id="ARBA00022801"/>
    </source>
</evidence>
<keyword evidence="11" id="KW-1185">Reference proteome</keyword>
<dbReference type="Pfam" id="PF13354">
    <property type="entry name" value="Beta-lactamase2"/>
    <property type="match status" value="1"/>
</dbReference>
<proteinExistence type="inferred from homology"/>
<dbReference type="GO" id="GO:0008800">
    <property type="term" value="F:beta-lactamase activity"/>
    <property type="evidence" value="ECO:0007669"/>
    <property type="project" value="UniProtKB-UniRule"/>
</dbReference>
<dbReference type="AlphaFoldDB" id="A0A2S5T2H5"/>
<comment type="catalytic activity">
    <reaction evidence="1 6">
        <text>a beta-lactam + H2O = a substituted beta-amino acid</text>
        <dbReference type="Rhea" id="RHEA:20401"/>
        <dbReference type="ChEBI" id="CHEBI:15377"/>
        <dbReference type="ChEBI" id="CHEBI:35627"/>
        <dbReference type="ChEBI" id="CHEBI:140347"/>
        <dbReference type="EC" id="3.5.2.6"/>
    </reaction>
</comment>
<dbReference type="InterPro" id="IPR000871">
    <property type="entry name" value="Beta-lactam_class-A"/>
</dbReference>
<dbReference type="OrthoDB" id="9784149at2"/>
<dbReference type="RefSeq" id="WP_104358265.1">
    <property type="nucleotide sequence ID" value="NZ_CP064338.1"/>
</dbReference>
<protein>
    <recommendedName>
        <fullName evidence="3 6">Beta-lactamase</fullName>
        <ecNumber evidence="3 6">3.5.2.6</ecNumber>
    </recommendedName>
</protein>
<dbReference type="InterPro" id="IPR023650">
    <property type="entry name" value="Beta-lactam_class-A_AS"/>
</dbReference>
<dbReference type="NCBIfam" id="NF033103">
    <property type="entry name" value="bla_class_A"/>
    <property type="match status" value="1"/>
</dbReference>
<dbReference type="EMBL" id="SLXF01000003">
    <property type="protein sequence ID" value="TCP08261.1"/>
    <property type="molecule type" value="Genomic_DNA"/>
</dbReference>
<dbReference type="Proteomes" id="UP000239406">
    <property type="component" value="Unassembled WGS sequence"/>
</dbReference>
<keyword evidence="4 6" id="KW-0378">Hydrolase</keyword>
<dbReference type="NCBIfam" id="TIGR01409">
    <property type="entry name" value="TAT_signal_seq"/>
    <property type="match status" value="1"/>
</dbReference>
<dbReference type="PANTHER" id="PTHR35333">
    <property type="entry name" value="BETA-LACTAMASE"/>
    <property type="match status" value="1"/>
</dbReference>
<dbReference type="Proteomes" id="UP000294772">
    <property type="component" value="Unassembled WGS sequence"/>
</dbReference>
<dbReference type="InterPro" id="IPR012338">
    <property type="entry name" value="Beta-lactam/transpept-like"/>
</dbReference>
<evidence type="ECO:0000256" key="7">
    <source>
        <dbReference type="SAM" id="MobiDB-lite"/>
    </source>
</evidence>
<comment type="caution">
    <text evidence="9">The sequence shown here is derived from an EMBL/GenBank/DDBJ whole genome shotgun (WGS) entry which is preliminary data.</text>
</comment>
<evidence type="ECO:0000313" key="9">
    <source>
        <dbReference type="EMBL" id="PPE69088.1"/>
    </source>
</evidence>
<evidence type="ECO:0000313" key="10">
    <source>
        <dbReference type="EMBL" id="TCP08261.1"/>
    </source>
</evidence>
<organism evidence="9 11">
    <name type="scientific">Caldimonas thermodepolymerans</name>
    <dbReference type="NCBI Taxonomy" id="215580"/>
    <lineage>
        <taxon>Bacteria</taxon>
        <taxon>Pseudomonadati</taxon>
        <taxon>Pseudomonadota</taxon>
        <taxon>Betaproteobacteria</taxon>
        <taxon>Burkholderiales</taxon>
        <taxon>Sphaerotilaceae</taxon>
        <taxon>Caldimonas</taxon>
    </lineage>
</organism>
<dbReference type="GO" id="GO:0046677">
    <property type="term" value="P:response to antibiotic"/>
    <property type="evidence" value="ECO:0007669"/>
    <property type="project" value="UniProtKB-UniRule"/>
</dbReference>
<evidence type="ECO:0000256" key="6">
    <source>
        <dbReference type="RuleBase" id="RU361140"/>
    </source>
</evidence>
<dbReference type="InterPro" id="IPR019546">
    <property type="entry name" value="TAT_signal_bac_arc"/>
</dbReference>
<evidence type="ECO:0000256" key="1">
    <source>
        <dbReference type="ARBA" id="ARBA00001526"/>
    </source>
</evidence>
<comment type="similarity">
    <text evidence="2 6">Belongs to the class-A beta-lactamase family.</text>
</comment>
<evidence type="ECO:0000259" key="8">
    <source>
        <dbReference type="Pfam" id="PF13354"/>
    </source>
</evidence>
<feature type="domain" description="Beta-lactamase class A catalytic" evidence="8">
    <location>
        <begin position="53"/>
        <end position="269"/>
    </location>
</feature>
<dbReference type="GO" id="GO:0030655">
    <property type="term" value="P:beta-lactam antibiotic catabolic process"/>
    <property type="evidence" value="ECO:0007669"/>
    <property type="project" value="InterPro"/>
</dbReference>
<dbReference type="PRINTS" id="PR00118">
    <property type="entry name" value="BLACTAMASEA"/>
</dbReference>
<name>A0A2S5T2H5_9BURK</name>
<evidence type="ECO:0000256" key="3">
    <source>
        <dbReference type="ARBA" id="ARBA00012865"/>
    </source>
</evidence>
<keyword evidence="5 6" id="KW-0046">Antibiotic resistance</keyword>
<dbReference type="InterPro" id="IPR006311">
    <property type="entry name" value="TAT_signal"/>
</dbReference>
<accession>A0A2S5T2H5</accession>
<dbReference type="PANTHER" id="PTHR35333:SF3">
    <property type="entry name" value="BETA-LACTAMASE-TYPE TRANSPEPTIDASE FOLD CONTAINING PROTEIN"/>
    <property type="match status" value="1"/>
</dbReference>
<dbReference type="EMBL" id="PSNY01000015">
    <property type="protein sequence ID" value="PPE69088.1"/>
    <property type="molecule type" value="Genomic_DNA"/>
</dbReference>
<evidence type="ECO:0000256" key="5">
    <source>
        <dbReference type="ARBA" id="ARBA00023251"/>
    </source>
</evidence>
<reference evidence="9 11" key="1">
    <citation type="submission" date="2018-02" db="EMBL/GenBank/DDBJ databases">
        <title>Reclassifiation of [Polyangium] brachysporum DSM 7029 as Guopingzhaonella breviflexa gen. nov., sp. nov., a member of the family Comamonadaceae.</title>
        <authorList>
            <person name="Tang B."/>
        </authorList>
    </citation>
    <scope>NUCLEOTIDE SEQUENCE [LARGE SCALE GENOMIC DNA]</scope>
    <source>
        <strain evidence="9 11">DSM 15344</strain>
    </source>
</reference>
<evidence type="ECO:0000313" key="11">
    <source>
        <dbReference type="Proteomes" id="UP000239406"/>
    </source>
</evidence>
<evidence type="ECO:0000256" key="2">
    <source>
        <dbReference type="ARBA" id="ARBA00009009"/>
    </source>
</evidence>
<evidence type="ECO:0000313" key="12">
    <source>
        <dbReference type="Proteomes" id="UP000294772"/>
    </source>
</evidence>
<gene>
    <name evidence="9" type="ORF">C1702_13640</name>
    <name evidence="10" type="ORF">EV676_103294</name>
</gene>
<dbReference type="SUPFAM" id="SSF56601">
    <property type="entry name" value="beta-lactamase/transpeptidase-like"/>
    <property type="match status" value="1"/>
</dbReference>